<dbReference type="PANTHER" id="PTHR31232:SF131">
    <property type="entry name" value="PLANT SELF-INCOMPATIBILITY PROTEIN S1 FAMILY"/>
    <property type="match status" value="1"/>
</dbReference>
<dbReference type="InterPro" id="IPR010264">
    <property type="entry name" value="Self-incomp_S1"/>
</dbReference>
<feature type="chain" id="PRO_5042667648" description="S-protein homolog" evidence="6">
    <location>
        <begin position="28"/>
        <end position="132"/>
    </location>
</feature>
<keyword evidence="3 6" id="KW-0713">Self-incompatibility</keyword>
<name>A0AAN9NP56_PHACN</name>
<proteinExistence type="inferred from homology"/>
<dbReference type="EMBL" id="JAYMYR010000003">
    <property type="protein sequence ID" value="KAK7374263.1"/>
    <property type="molecule type" value="Genomic_DNA"/>
</dbReference>
<evidence type="ECO:0000313" key="7">
    <source>
        <dbReference type="EMBL" id="KAK7374263.1"/>
    </source>
</evidence>
<dbReference type="AlphaFoldDB" id="A0AAN9NP56"/>
<reference evidence="7 8" key="1">
    <citation type="submission" date="2024-01" db="EMBL/GenBank/DDBJ databases">
        <title>The genomes of 5 underutilized Papilionoideae crops provide insights into root nodulation and disease resistanc.</title>
        <authorList>
            <person name="Jiang F."/>
        </authorList>
    </citation>
    <scope>NUCLEOTIDE SEQUENCE [LARGE SCALE GENOMIC DNA]</scope>
    <source>
        <strain evidence="7">JINMINGXINNONG_FW02</strain>
        <tissue evidence="7">Leaves</tissue>
    </source>
</reference>
<comment type="subcellular location">
    <subcellularLocation>
        <location evidence="1 6">Secreted</location>
    </subcellularLocation>
</comment>
<accession>A0AAN9NP56</accession>
<evidence type="ECO:0000313" key="8">
    <source>
        <dbReference type="Proteomes" id="UP001374584"/>
    </source>
</evidence>
<dbReference type="GO" id="GO:0060320">
    <property type="term" value="P:rejection of self pollen"/>
    <property type="evidence" value="ECO:0007669"/>
    <property type="project" value="UniProtKB-KW"/>
</dbReference>
<keyword evidence="8" id="KW-1185">Reference proteome</keyword>
<dbReference type="PANTHER" id="PTHR31232">
    <property type="match status" value="1"/>
</dbReference>
<evidence type="ECO:0000256" key="1">
    <source>
        <dbReference type="ARBA" id="ARBA00004613"/>
    </source>
</evidence>
<dbReference type="Proteomes" id="UP001374584">
    <property type="component" value="Unassembled WGS sequence"/>
</dbReference>
<organism evidence="7 8">
    <name type="scientific">Phaseolus coccineus</name>
    <name type="common">Scarlet runner bean</name>
    <name type="synonym">Phaseolus multiflorus</name>
    <dbReference type="NCBI Taxonomy" id="3886"/>
    <lineage>
        <taxon>Eukaryota</taxon>
        <taxon>Viridiplantae</taxon>
        <taxon>Streptophyta</taxon>
        <taxon>Embryophyta</taxon>
        <taxon>Tracheophyta</taxon>
        <taxon>Spermatophyta</taxon>
        <taxon>Magnoliopsida</taxon>
        <taxon>eudicotyledons</taxon>
        <taxon>Gunneridae</taxon>
        <taxon>Pentapetalae</taxon>
        <taxon>rosids</taxon>
        <taxon>fabids</taxon>
        <taxon>Fabales</taxon>
        <taxon>Fabaceae</taxon>
        <taxon>Papilionoideae</taxon>
        <taxon>50 kb inversion clade</taxon>
        <taxon>NPAAA clade</taxon>
        <taxon>indigoferoid/millettioid clade</taxon>
        <taxon>Phaseoleae</taxon>
        <taxon>Phaseolus</taxon>
    </lineage>
</organism>
<evidence type="ECO:0000256" key="3">
    <source>
        <dbReference type="ARBA" id="ARBA00022471"/>
    </source>
</evidence>
<sequence length="132" mass="15574">MSSFGRRVLIQWVFMVVLLSLAENGISVDLHVEVTNALDGDFDLTVYCKNIDPTQHILHYSDSYQWDFSGNFSSTKPPFLCYFKWGELQVHTYNLVVPIWDFECKKHCQWFIREDGPCNKYYSTKLVCFPWN</sequence>
<dbReference type="Pfam" id="PF05938">
    <property type="entry name" value="Self-incomp_S1"/>
    <property type="match status" value="1"/>
</dbReference>
<protein>
    <recommendedName>
        <fullName evidence="6">S-protein homolog</fullName>
    </recommendedName>
</protein>
<evidence type="ECO:0000256" key="5">
    <source>
        <dbReference type="ARBA" id="ARBA00022729"/>
    </source>
</evidence>
<keyword evidence="5 6" id="KW-0732">Signal</keyword>
<comment type="similarity">
    <text evidence="2 6">Belongs to the plant self-incompatibility (S1) protein family.</text>
</comment>
<comment type="caution">
    <text evidence="7">The sequence shown here is derived from an EMBL/GenBank/DDBJ whole genome shotgun (WGS) entry which is preliminary data.</text>
</comment>
<gene>
    <name evidence="7" type="ORF">VNO80_07691</name>
</gene>
<keyword evidence="4 6" id="KW-0964">Secreted</keyword>
<evidence type="ECO:0000256" key="2">
    <source>
        <dbReference type="ARBA" id="ARBA00005581"/>
    </source>
</evidence>
<evidence type="ECO:0000256" key="4">
    <source>
        <dbReference type="ARBA" id="ARBA00022525"/>
    </source>
</evidence>
<feature type="signal peptide" evidence="6">
    <location>
        <begin position="1"/>
        <end position="27"/>
    </location>
</feature>
<dbReference type="GO" id="GO:0005576">
    <property type="term" value="C:extracellular region"/>
    <property type="evidence" value="ECO:0007669"/>
    <property type="project" value="UniProtKB-SubCell"/>
</dbReference>
<evidence type="ECO:0000256" key="6">
    <source>
        <dbReference type="RuleBase" id="RU367044"/>
    </source>
</evidence>